<proteinExistence type="predicted"/>
<gene>
    <name evidence="3" type="primary">AUGUSTUS-3.0.2_04974</name>
    <name evidence="3" type="ORF">TcasGA2_TC004974</name>
</gene>
<keyword evidence="1" id="KW-1133">Transmembrane helix</keyword>
<dbReference type="EMBL" id="KQ971311">
    <property type="protein sequence ID" value="EEZ99091.2"/>
    <property type="molecule type" value="Genomic_DNA"/>
</dbReference>
<protein>
    <submittedName>
        <fullName evidence="3">Uncharacterized protein</fullName>
    </submittedName>
</protein>
<keyword evidence="1" id="KW-0472">Membrane</keyword>
<sequence length="161" mass="18126">MACENLLGVVIVLIKIFGSFSQRLSYGEPCNFTEECSDHRYECLPAEEEILRCLCDRFHSWMGENVGCVQMFNASEIMNMTVTVTDNINQLEEQVEEVIKVQIAAGLFVFGMVIFASIAVTVFCIYVHVKDRKVGKTVSCKKKREGKSTLRVKPMPSTSLV</sequence>
<organism evidence="3 4">
    <name type="scientific">Tribolium castaneum</name>
    <name type="common">Red flour beetle</name>
    <dbReference type="NCBI Taxonomy" id="7070"/>
    <lineage>
        <taxon>Eukaryota</taxon>
        <taxon>Metazoa</taxon>
        <taxon>Ecdysozoa</taxon>
        <taxon>Arthropoda</taxon>
        <taxon>Hexapoda</taxon>
        <taxon>Insecta</taxon>
        <taxon>Pterygota</taxon>
        <taxon>Neoptera</taxon>
        <taxon>Endopterygota</taxon>
        <taxon>Coleoptera</taxon>
        <taxon>Polyphaga</taxon>
        <taxon>Cucujiformia</taxon>
        <taxon>Tenebrionidae</taxon>
        <taxon>Tenebrionidae incertae sedis</taxon>
        <taxon>Tribolium</taxon>
    </lineage>
</organism>
<reference evidence="3 4" key="1">
    <citation type="journal article" date="2008" name="Nature">
        <title>The genome of the model beetle and pest Tribolium castaneum.</title>
        <authorList>
            <consortium name="Tribolium Genome Sequencing Consortium"/>
            <person name="Richards S."/>
            <person name="Gibbs R.A."/>
            <person name="Weinstock G.M."/>
            <person name="Brown S.J."/>
            <person name="Denell R."/>
            <person name="Beeman R.W."/>
            <person name="Gibbs R."/>
            <person name="Beeman R.W."/>
            <person name="Brown S.J."/>
            <person name="Bucher G."/>
            <person name="Friedrich M."/>
            <person name="Grimmelikhuijzen C.J."/>
            <person name="Klingler M."/>
            <person name="Lorenzen M."/>
            <person name="Richards S."/>
            <person name="Roth S."/>
            <person name="Schroder R."/>
            <person name="Tautz D."/>
            <person name="Zdobnov E.M."/>
            <person name="Muzny D."/>
            <person name="Gibbs R.A."/>
            <person name="Weinstock G.M."/>
            <person name="Attaway T."/>
            <person name="Bell S."/>
            <person name="Buhay C.J."/>
            <person name="Chandrabose M.N."/>
            <person name="Chavez D."/>
            <person name="Clerk-Blankenburg K.P."/>
            <person name="Cree A."/>
            <person name="Dao M."/>
            <person name="Davis C."/>
            <person name="Chacko J."/>
            <person name="Dinh H."/>
            <person name="Dugan-Rocha S."/>
            <person name="Fowler G."/>
            <person name="Garner T.T."/>
            <person name="Garnes J."/>
            <person name="Gnirke A."/>
            <person name="Hawes A."/>
            <person name="Hernandez J."/>
            <person name="Hines S."/>
            <person name="Holder M."/>
            <person name="Hume J."/>
            <person name="Jhangiani S.N."/>
            <person name="Joshi V."/>
            <person name="Khan Z.M."/>
            <person name="Jackson L."/>
            <person name="Kovar C."/>
            <person name="Kowis A."/>
            <person name="Lee S."/>
            <person name="Lewis L.R."/>
            <person name="Margolis J."/>
            <person name="Morgan M."/>
            <person name="Nazareth L.V."/>
            <person name="Nguyen N."/>
            <person name="Okwuonu G."/>
            <person name="Parker D."/>
            <person name="Richards S."/>
            <person name="Ruiz S.J."/>
            <person name="Santibanez J."/>
            <person name="Savard J."/>
            <person name="Scherer S.E."/>
            <person name="Schneider B."/>
            <person name="Sodergren E."/>
            <person name="Tautz D."/>
            <person name="Vattahil S."/>
            <person name="Villasana D."/>
            <person name="White C.S."/>
            <person name="Wright R."/>
            <person name="Park Y."/>
            <person name="Beeman R.W."/>
            <person name="Lord J."/>
            <person name="Oppert B."/>
            <person name="Lorenzen M."/>
            <person name="Brown S."/>
            <person name="Wang L."/>
            <person name="Savard J."/>
            <person name="Tautz D."/>
            <person name="Richards S."/>
            <person name="Weinstock G."/>
            <person name="Gibbs R.A."/>
            <person name="Liu Y."/>
            <person name="Worley K."/>
            <person name="Weinstock G."/>
            <person name="Elsik C.G."/>
            <person name="Reese J.T."/>
            <person name="Elhaik E."/>
            <person name="Landan G."/>
            <person name="Graur D."/>
            <person name="Arensburger P."/>
            <person name="Atkinson P."/>
            <person name="Beeman R.W."/>
            <person name="Beidler J."/>
            <person name="Brown S.J."/>
            <person name="Demuth J.P."/>
            <person name="Drury D.W."/>
            <person name="Du Y.Z."/>
            <person name="Fujiwara H."/>
            <person name="Lorenzen M."/>
            <person name="Maselli V."/>
            <person name="Osanai M."/>
            <person name="Park Y."/>
            <person name="Robertson H.M."/>
            <person name="Tu Z."/>
            <person name="Wang J.J."/>
            <person name="Wang S."/>
            <person name="Richards S."/>
            <person name="Song H."/>
            <person name="Zhang L."/>
            <person name="Sodergren E."/>
            <person name="Werner D."/>
            <person name="Stanke M."/>
            <person name="Morgenstern B."/>
            <person name="Solovyev V."/>
            <person name="Kosarev P."/>
            <person name="Brown G."/>
            <person name="Chen H.C."/>
            <person name="Ermolaeva O."/>
            <person name="Hlavina W."/>
            <person name="Kapustin Y."/>
            <person name="Kiryutin B."/>
            <person name="Kitts P."/>
            <person name="Maglott D."/>
            <person name="Pruitt K."/>
            <person name="Sapojnikov V."/>
            <person name="Souvorov A."/>
            <person name="Mackey A.J."/>
            <person name="Waterhouse R.M."/>
            <person name="Wyder S."/>
            <person name="Zdobnov E.M."/>
            <person name="Zdobnov E.M."/>
            <person name="Wyder S."/>
            <person name="Kriventseva E.V."/>
            <person name="Kadowaki T."/>
            <person name="Bork P."/>
            <person name="Aranda M."/>
            <person name="Bao R."/>
            <person name="Beermann A."/>
            <person name="Berns N."/>
            <person name="Bolognesi R."/>
            <person name="Bonneton F."/>
            <person name="Bopp D."/>
            <person name="Brown S.J."/>
            <person name="Bucher G."/>
            <person name="Butts T."/>
            <person name="Chaumot A."/>
            <person name="Denell R.E."/>
            <person name="Ferrier D.E."/>
            <person name="Friedrich M."/>
            <person name="Gordon C.M."/>
            <person name="Jindra M."/>
            <person name="Klingler M."/>
            <person name="Lan Q."/>
            <person name="Lattorff H.M."/>
            <person name="Laudet V."/>
            <person name="von Levetsow C."/>
            <person name="Liu Z."/>
            <person name="Lutz R."/>
            <person name="Lynch J.A."/>
            <person name="da Fonseca R.N."/>
            <person name="Posnien N."/>
            <person name="Reuter R."/>
            <person name="Roth S."/>
            <person name="Savard J."/>
            <person name="Schinko J.B."/>
            <person name="Schmitt C."/>
            <person name="Schoppmeier M."/>
            <person name="Schroder R."/>
            <person name="Shippy T.D."/>
            <person name="Simonnet F."/>
            <person name="Marques-Souza H."/>
            <person name="Tautz D."/>
            <person name="Tomoyasu Y."/>
            <person name="Trauner J."/>
            <person name="Van der Zee M."/>
            <person name="Vervoort M."/>
            <person name="Wittkopp N."/>
            <person name="Wimmer E.A."/>
            <person name="Yang X."/>
            <person name="Jones A.K."/>
            <person name="Sattelle D.B."/>
            <person name="Ebert P.R."/>
            <person name="Nelson D."/>
            <person name="Scott J.G."/>
            <person name="Beeman R.W."/>
            <person name="Muthukrishnan S."/>
            <person name="Kramer K.J."/>
            <person name="Arakane Y."/>
            <person name="Beeman R.W."/>
            <person name="Zhu Q."/>
            <person name="Hogenkamp D."/>
            <person name="Dixit R."/>
            <person name="Oppert B."/>
            <person name="Jiang H."/>
            <person name="Zou Z."/>
            <person name="Marshall J."/>
            <person name="Elpidina E."/>
            <person name="Vinokurov K."/>
            <person name="Oppert C."/>
            <person name="Zou Z."/>
            <person name="Evans J."/>
            <person name="Lu Z."/>
            <person name="Zhao P."/>
            <person name="Sumathipala N."/>
            <person name="Altincicek B."/>
            <person name="Vilcinskas A."/>
            <person name="Williams M."/>
            <person name="Hultmark D."/>
            <person name="Hetru C."/>
            <person name="Jiang H."/>
            <person name="Grimmelikhuijzen C.J."/>
            <person name="Hauser F."/>
            <person name="Cazzamali G."/>
            <person name="Williamson M."/>
            <person name="Park Y."/>
            <person name="Li B."/>
            <person name="Tanaka Y."/>
            <person name="Predel R."/>
            <person name="Neupert S."/>
            <person name="Schachtner J."/>
            <person name="Verleyen P."/>
            <person name="Raible F."/>
            <person name="Bork P."/>
            <person name="Friedrich M."/>
            <person name="Walden K.K."/>
            <person name="Robertson H.M."/>
            <person name="Angeli S."/>
            <person name="Foret S."/>
            <person name="Bucher G."/>
            <person name="Schuetz S."/>
            <person name="Maleszka R."/>
            <person name="Wimmer E.A."/>
            <person name="Beeman R.W."/>
            <person name="Lorenzen M."/>
            <person name="Tomoyasu Y."/>
            <person name="Miller S.C."/>
            <person name="Grossmann D."/>
            <person name="Bucher G."/>
        </authorList>
    </citation>
    <scope>NUCLEOTIDE SEQUENCE [LARGE SCALE GENOMIC DNA]</scope>
    <source>
        <strain evidence="3 4">Georgia GA2</strain>
    </source>
</reference>
<feature type="chain" id="PRO_5007310570" evidence="2">
    <location>
        <begin position="22"/>
        <end position="161"/>
    </location>
</feature>
<evidence type="ECO:0000256" key="1">
    <source>
        <dbReference type="SAM" id="Phobius"/>
    </source>
</evidence>
<feature type="transmembrane region" description="Helical" evidence="1">
    <location>
        <begin position="103"/>
        <end position="127"/>
    </location>
</feature>
<evidence type="ECO:0000313" key="4">
    <source>
        <dbReference type="Proteomes" id="UP000007266"/>
    </source>
</evidence>
<keyword evidence="4" id="KW-1185">Reference proteome</keyword>
<evidence type="ECO:0000313" key="3">
    <source>
        <dbReference type="EMBL" id="EEZ99091.2"/>
    </source>
</evidence>
<feature type="signal peptide" evidence="2">
    <location>
        <begin position="1"/>
        <end position="21"/>
    </location>
</feature>
<name>D6WD13_TRICA</name>
<evidence type="ECO:0000256" key="2">
    <source>
        <dbReference type="SAM" id="SignalP"/>
    </source>
</evidence>
<dbReference type="HOGENOM" id="CLU_2429912_0_0_1"/>
<dbReference type="OrthoDB" id="6740183at2759"/>
<dbReference type="KEGG" id="tca:103315056"/>
<reference evidence="3 4" key="2">
    <citation type="journal article" date="2010" name="Nucleic Acids Res.">
        <title>BeetleBase in 2010: revisions to provide comprehensive genomic information for Tribolium castaneum.</title>
        <authorList>
            <person name="Kim H.S."/>
            <person name="Murphy T."/>
            <person name="Xia J."/>
            <person name="Caragea D."/>
            <person name="Park Y."/>
            <person name="Beeman R.W."/>
            <person name="Lorenzen M.D."/>
            <person name="Butcher S."/>
            <person name="Manak J.R."/>
            <person name="Brown S.J."/>
        </authorList>
    </citation>
    <scope>GENOME REANNOTATION</scope>
    <source>
        <strain evidence="3 4">Georgia GA2</strain>
    </source>
</reference>
<keyword evidence="2" id="KW-0732">Signal</keyword>
<accession>D6WD13</accession>
<keyword evidence="1" id="KW-0812">Transmembrane</keyword>
<dbReference type="AlphaFoldDB" id="D6WD13"/>
<dbReference type="Proteomes" id="UP000007266">
    <property type="component" value="Linkage group 2"/>
</dbReference>